<sequence length="70" mass="7570">MTKRSVRRATTLDRFATGLTGIGALNWGLVGLFNFSLVSTLFGKSLLARIVYTLVGLSGVYLLFASLQES</sequence>
<evidence type="ECO:0008006" key="4">
    <source>
        <dbReference type="Google" id="ProtNLM"/>
    </source>
</evidence>
<keyword evidence="1" id="KW-0472">Membrane</keyword>
<dbReference type="RefSeq" id="WP_008479396.1">
    <property type="nucleotide sequence ID" value="NZ_CAGS01000349.1"/>
</dbReference>
<organism evidence="2 3">
    <name type="scientific">Nitrolancea hollandica Lb</name>
    <dbReference type="NCBI Taxonomy" id="1129897"/>
    <lineage>
        <taxon>Bacteria</taxon>
        <taxon>Pseudomonadati</taxon>
        <taxon>Thermomicrobiota</taxon>
        <taxon>Thermomicrobia</taxon>
        <taxon>Sphaerobacterales</taxon>
        <taxon>Sphaerobacterineae</taxon>
        <taxon>Sphaerobacteraceae</taxon>
        <taxon>Nitrolancea</taxon>
    </lineage>
</organism>
<evidence type="ECO:0000313" key="3">
    <source>
        <dbReference type="Proteomes" id="UP000004221"/>
    </source>
</evidence>
<keyword evidence="1" id="KW-1133">Transmembrane helix</keyword>
<name>I4EJM3_9BACT</name>
<reference evidence="2 3" key="1">
    <citation type="journal article" date="2012" name="ISME J.">
        <title>Nitrification expanded: discovery, physiology and genomics of a nitrite-oxidizing bacterium from the phylum Chloroflexi.</title>
        <authorList>
            <person name="Sorokin D.Y."/>
            <person name="Lucker S."/>
            <person name="Vejmelkova D."/>
            <person name="Kostrikina N.A."/>
            <person name="Kleerebezem R."/>
            <person name="Rijpstra W.I."/>
            <person name="Damste J.S."/>
            <person name="Le Paslier D."/>
            <person name="Muyzer G."/>
            <person name="Wagner M."/>
            <person name="van Loosdrecht M.C."/>
            <person name="Daims H."/>
        </authorList>
    </citation>
    <scope>NUCLEOTIDE SEQUENCE [LARGE SCALE GENOMIC DNA]</scope>
    <source>
        <strain evidence="3">none</strain>
    </source>
</reference>
<protein>
    <recommendedName>
        <fullName evidence="4">DUF378 domain-containing protein</fullName>
    </recommendedName>
</protein>
<accession>I4EJM3</accession>
<dbReference type="PANTHER" id="PTHR37304">
    <property type="entry name" value="MEMBRANE PROTEIN-RELATED"/>
    <property type="match status" value="1"/>
</dbReference>
<dbReference type="Pfam" id="PF04070">
    <property type="entry name" value="DUF378"/>
    <property type="match status" value="1"/>
</dbReference>
<feature type="transmembrane region" description="Helical" evidence="1">
    <location>
        <begin position="12"/>
        <end position="34"/>
    </location>
</feature>
<keyword evidence="1" id="KW-0812">Transmembrane</keyword>
<gene>
    <name evidence="2" type="primary">yuzA</name>
    <name evidence="2" type="ORF">NITHO_4120005</name>
</gene>
<dbReference type="InterPro" id="IPR007211">
    <property type="entry name" value="DUF378"/>
</dbReference>
<keyword evidence="3" id="KW-1185">Reference proteome</keyword>
<dbReference type="AlphaFoldDB" id="I4EJM3"/>
<comment type="caution">
    <text evidence="2">The sequence shown here is derived from an EMBL/GenBank/DDBJ whole genome shotgun (WGS) entry which is preliminary data.</text>
</comment>
<feature type="transmembrane region" description="Helical" evidence="1">
    <location>
        <begin position="46"/>
        <end position="67"/>
    </location>
</feature>
<proteinExistence type="predicted"/>
<dbReference type="EMBL" id="CAGS01000349">
    <property type="protein sequence ID" value="CCF84885.1"/>
    <property type="molecule type" value="Genomic_DNA"/>
</dbReference>
<dbReference type="PANTHER" id="PTHR37304:SF1">
    <property type="entry name" value="MEMBRANE PROTEIN"/>
    <property type="match status" value="1"/>
</dbReference>
<dbReference type="Proteomes" id="UP000004221">
    <property type="component" value="Unassembled WGS sequence"/>
</dbReference>
<evidence type="ECO:0000313" key="2">
    <source>
        <dbReference type="EMBL" id="CCF84885.1"/>
    </source>
</evidence>
<evidence type="ECO:0000256" key="1">
    <source>
        <dbReference type="SAM" id="Phobius"/>
    </source>
</evidence>
<dbReference type="OrthoDB" id="9812136at2"/>